<geneLocation type="plasmid" evidence="1 2">
    <name>p42e</name>
</geneLocation>
<reference evidence="1 2" key="1">
    <citation type="journal article" date="2006" name="Proc. Natl. Acad. Sci. U.S.A.">
        <title>The partitioned Rhizobium etli genome: genetic and metabolic redundancy in seven interacting replicons.</title>
        <authorList>
            <person name="Gonzalez V."/>
            <person name="Santamaria R.I."/>
            <person name="Bustos P."/>
            <person name="Hernandez-Gonzalez I."/>
            <person name="Medrano-Soto A."/>
            <person name="Moreno-Hagelsieb G."/>
            <person name="Janga S.C."/>
            <person name="Ramirez M.A."/>
            <person name="Jimenez-Jacinto V."/>
            <person name="Collado-Vides J."/>
            <person name="Davila G."/>
        </authorList>
    </citation>
    <scope>NUCLEOTIDE SEQUENCE [LARGE SCALE GENOMIC DNA]</scope>
    <source>
        <strain evidence="2">ATCC 51251 / DSM 11541 / JCM 21823 / NBRC 15573 / CFN 42</strain>
    </source>
</reference>
<accession>Q2K0X7</accession>
<dbReference type="HOGENOM" id="CLU_2452480_0_0_5"/>
<keyword evidence="1" id="KW-0614">Plasmid</keyword>
<sequence length="89" mass="9709">MAPEVFLLCIAPFQAGQARGASTAMPRATPSAGIIRFRFEGCFSARLSTNAPVSHRALFRREGRGCHPENDVSPAFRQSWLKGSQRSST</sequence>
<protein>
    <submittedName>
        <fullName evidence="1">Uncharacterized protein</fullName>
    </submittedName>
</protein>
<name>Q2K0X7_RHIEC</name>
<evidence type="ECO:0000313" key="2">
    <source>
        <dbReference type="Proteomes" id="UP000001936"/>
    </source>
</evidence>
<gene>
    <name evidence="1" type="ordered locus">RHE_PE00338</name>
</gene>
<proteinExistence type="predicted"/>
<dbReference type="EMBL" id="CP000137">
    <property type="protein sequence ID" value="ABC93773.1"/>
    <property type="molecule type" value="Genomic_DNA"/>
</dbReference>
<keyword evidence="2" id="KW-1185">Reference proteome</keyword>
<dbReference type="KEGG" id="ret:RHE_PE00338"/>
<dbReference type="AlphaFoldDB" id="Q2K0X7"/>
<evidence type="ECO:0000313" key="1">
    <source>
        <dbReference type="EMBL" id="ABC93773.1"/>
    </source>
</evidence>
<dbReference type="Proteomes" id="UP000001936">
    <property type="component" value="Plasmid p42e"/>
</dbReference>
<organism evidence="1 2">
    <name type="scientific">Rhizobium etli (strain ATCC 51251 / DSM 11541 / JCM 21823 / NBRC 15573 / CFN 42)</name>
    <dbReference type="NCBI Taxonomy" id="347834"/>
    <lineage>
        <taxon>Bacteria</taxon>
        <taxon>Pseudomonadati</taxon>
        <taxon>Pseudomonadota</taxon>
        <taxon>Alphaproteobacteria</taxon>
        <taxon>Hyphomicrobiales</taxon>
        <taxon>Rhizobiaceae</taxon>
        <taxon>Rhizobium/Agrobacterium group</taxon>
        <taxon>Rhizobium</taxon>
    </lineage>
</organism>